<feature type="compositionally biased region" description="Pro residues" evidence="1">
    <location>
        <begin position="93"/>
        <end position="102"/>
    </location>
</feature>
<dbReference type="EMBL" id="KN831772">
    <property type="protein sequence ID" value="KIM45726.1"/>
    <property type="molecule type" value="Genomic_DNA"/>
</dbReference>
<evidence type="ECO:0000256" key="1">
    <source>
        <dbReference type="SAM" id="MobiDB-lite"/>
    </source>
</evidence>
<accession>A0A0C3CPI3</accession>
<feature type="compositionally biased region" description="Polar residues" evidence="1">
    <location>
        <begin position="63"/>
        <end position="72"/>
    </location>
</feature>
<feature type="region of interest" description="Disordered" evidence="1">
    <location>
        <begin position="371"/>
        <end position="394"/>
    </location>
</feature>
<dbReference type="Proteomes" id="UP000053424">
    <property type="component" value="Unassembled WGS sequence"/>
</dbReference>
<keyword evidence="3" id="KW-1185">Reference proteome</keyword>
<gene>
    <name evidence="2" type="ORF">M413DRAFT_24858</name>
</gene>
<dbReference type="HOGENOM" id="CLU_507200_0_0_1"/>
<feature type="compositionally biased region" description="Polar residues" evidence="1">
    <location>
        <begin position="343"/>
        <end position="359"/>
    </location>
</feature>
<sequence length="537" mass="59393">MDDLDMSSYRFPAKEHRKPGVFRHHPRCNVAQPHDDRHPMRFGSSHPAIGWRSSHCPLTLRTRPQLQDTTTTRRSHYHPKTKEIIDASYILRPSPPTRPVPQAPYLRPIPESHPKPRPTSLFTNPSSESPPGSPLFPLFRSSSRLSTSPDVLTKPDNRNPSPDVETPPGLPTNYTLQLNLPRDSSSLLSLSDYGFGLSDGDSDVGKFYDATDSLAPSSSTNFNAPPPRCLSGYASSTIEISSASTSQAPRDPSSGNQTLSSYLDFDFDTDSSDSEGTQVVLIHKRLTSSTNSSSQTSKKRANRPPTPRAISARSSRTFTRSPLTHQLRRSISRSHRSSLSIQFRTPTQQSHSRQSSRLGQNDVAAILNSLSPRAEVQQPQKQFPRRHKKLTPALAALTPPSLFARSTWSRDSNYAPSLKKDISVPSSSPTSAFDSNSGLSIKVDIAKVMSHPSTFAPAASADSPPFDNTVPFSVAEHWPRTPFVDTFQEEPVAFSYPSGEGIVQGINVVRKRERRQGWSGEWNQPCIEDVIQKLRTL</sequence>
<organism evidence="2 3">
    <name type="scientific">Hebeloma cylindrosporum</name>
    <dbReference type="NCBI Taxonomy" id="76867"/>
    <lineage>
        <taxon>Eukaryota</taxon>
        <taxon>Fungi</taxon>
        <taxon>Dikarya</taxon>
        <taxon>Basidiomycota</taxon>
        <taxon>Agaricomycotina</taxon>
        <taxon>Agaricomycetes</taxon>
        <taxon>Agaricomycetidae</taxon>
        <taxon>Agaricales</taxon>
        <taxon>Agaricineae</taxon>
        <taxon>Hymenogastraceae</taxon>
        <taxon>Hebeloma</taxon>
    </lineage>
</organism>
<feature type="region of interest" description="Disordered" evidence="1">
    <location>
        <begin position="1"/>
        <end position="21"/>
    </location>
</feature>
<dbReference type="OrthoDB" id="3232670at2759"/>
<feature type="region of interest" description="Disordered" evidence="1">
    <location>
        <begin position="284"/>
        <end position="359"/>
    </location>
</feature>
<protein>
    <submittedName>
        <fullName evidence="2">Uncharacterized protein</fullName>
    </submittedName>
</protein>
<feature type="compositionally biased region" description="Polar residues" evidence="1">
    <location>
        <begin position="312"/>
        <end position="324"/>
    </location>
</feature>
<evidence type="ECO:0000313" key="2">
    <source>
        <dbReference type="EMBL" id="KIM45726.1"/>
    </source>
</evidence>
<reference evidence="2 3" key="1">
    <citation type="submission" date="2014-04" db="EMBL/GenBank/DDBJ databases">
        <authorList>
            <consortium name="DOE Joint Genome Institute"/>
            <person name="Kuo A."/>
            <person name="Gay G."/>
            <person name="Dore J."/>
            <person name="Kohler A."/>
            <person name="Nagy L.G."/>
            <person name="Floudas D."/>
            <person name="Copeland A."/>
            <person name="Barry K.W."/>
            <person name="Cichocki N."/>
            <person name="Veneault-Fourrey C."/>
            <person name="LaButti K."/>
            <person name="Lindquist E.A."/>
            <person name="Lipzen A."/>
            <person name="Lundell T."/>
            <person name="Morin E."/>
            <person name="Murat C."/>
            <person name="Sun H."/>
            <person name="Tunlid A."/>
            <person name="Henrissat B."/>
            <person name="Grigoriev I.V."/>
            <person name="Hibbett D.S."/>
            <person name="Martin F."/>
            <person name="Nordberg H.P."/>
            <person name="Cantor M.N."/>
            <person name="Hua S.X."/>
        </authorList>
    </citation>
    <scope>NUCLEOTIDE SEQUENCE [LARGE SCALE GENOMIC DNA]</scope>
    <source>
        <strain evidence="3">h7</strain>
    </source>
</reference>
<feature type="compositionally biased region" description="Basic residues" evidence="1">
    <location>
        <begin position="326"/>
        <end position="336"/>
    </location>
</feature>
<name>A0A0C3CPI3_HEBCY</name>
<evidence type="ECO:0000313" key="3">
    <source>
        <dbReference type="Proteomes" id="UP000053424"/>
    </source>
</evidence>
<feature type="compositionally biased region" description="Low complexity" evidence="1">
    <location>
        <begin position="125"/>
        <end position="149"/>
    </location>
</feature>
<proteinExistence type="predicted"/>
<reference evidence="3" key="2">
    <citation type="submission" date="2015-01" db="EMBL/GenBank/DDBJ databases">
        <title>Evolutionary Origins and Diversification of the Mycorrhizal Mutualists.</title>
        <authorList>
            <consortium name="DOE Joint Genome Institute"/>
            <consortium name="Mycorrhizal Genomics Consortium"/>
            <person name="Kohler A."/>
            <person name="Kuo A."/>
            <person name="Nagy L.G."/>
            <person name="Floudas D."/>
            <person name="Copeland A."/>
            <person name="Barry K.W."/>
            <person name="Cichocki N."/>
            <person name="Veneault-Fourrey C."/>
            <person name="LaButti K."/>
            <person name="Lindquist E.A."/>
            <person name="Lipzen A."/>
            <person name="Lundell T."/>
            <person name="Morin E."/>
            <person name="Murat C."/>
            <person name="Riley R."/>
            <person name="Ohm R."/>
            <person name="Sun H."/>
            <person name="Tunlid A."/>
            <person name="Henrissat B."/>
            <person name="Grigoriev I.V."/>
            <person name="Hibbett D.S."/>
            <person name="Martin F."/>
        </authorList>
    </citation>
    <scope>NUCLEOTIDE SEQUENCE [LARGE SCALE GENOMIC DNA]</scope>
    <source>
        <strain evidence="3">h7</strain>
    </source>
</reference>
<feature type="region of interest" description="Disordered" evidence="1">
    <location>
        <begin position="63"/>
        <end position="174"/>
    </location>
</feature>
<dbReference type="AlphaFoldDB" id="A0A0C3CPI3"/>
<feature type="compositionally biased region" description="Low complexity" evidence="1">
    <location>
        <begin position="287"/>
        <end position="296"/>
    </location>
</feature>